<evidence type="ECO:0000313" key="11">
    <source>
        <dbReference type="Proteomes" id="UP000827092"/>
    </source>
</evidence>
<dbReference type="InterPro" id="IPR053935">
    <property type="entry name" value="VKGC_lumenal_dom"/>
</dbReference>
<accession>A0AAV6UXS0</accession>
<evidence type="ECO:0000256" key="5">
    <source>
        <dbReference type="ARBA" id="ARBA00023157"/>
    </source>
</evidence>
<dbReference type="CDD" id="cd02208">
    <property type="entry name" value="cupin_RmlC-like"/>
    <property type="match status" value="1"/>
</dbReference>
<proteinExistence type="predicted"/>
<dbReference type="InterPro" id="IPR007782">
    <property type="entry name" value="VKG_COase"/>
</dbReference>
<reference evidence="10 11" key="1">
    <citation type="journal article" date="2022" name="Nat. Ecol. Evol.">
        <title>A masculinizing supergene underlies an exaggerated male reproductive morph in a spider.</title>
        <authorList>
            <person name="Hendrickx F."/>
            <person name="De Corte Z."/>
            <person name="Sonet G."/>
            <person name="Van Belleghem S.M."/>
            <person name="Kostlbacher S."/>
            <person name="Vangestel C."/>
        </authorList>
    </citation>
    <scope>NUCLEOTIDE SEQUENCE [LARGE SCALE GENOMIC DNA]</scope>
    <source>
        <strain evidence="10">W744_W776</strain>
    </source>
</reference>
<evidence type="ECO:0000256" key="7">
    <source>
        <dbReference type="SAM" id="MobiDB-lite"/>
    </source>
</evidence>
<keyword evidence="6" id="KW-0456">Lyase</keyword>
<feature type="transmembrane region" description="Helical" evidence="8">
    <location>
        <begin position="116"/>
        <end position="135"/>
    </location>
</feature>
<feature type="compositionally biased region" description="Polar residues" evidence="7">
    <location>
        <begin position="1"/>
        <end position="11"/>
    </location>
</feature>
<dbReference type="GO" id="GO:0019842">
    <property type="term" value="F:vitamin binding"/>
    <property type="evidence" value="ECO:0007669"/>
    <property type="project" value="TreeGrafter"/>
</dbReference>
<keyword evidence="2 8" id="KW-0812">Transmembrane</keyword>
<organism evidence="10 11">
    <name type="scientific">Oedothorax gibbosus</name>
    <dbReference type="NCBI Taxonomy" id="931172"/>
    <lineage>
        <taxon>Eukaryota</taxon>
        <taxon>Metazoa</taxon>
        <taxon>Ecdysozoa</taxon>
        <taxon>Arthropoda</taxon>
        <taxon>Chelicerata</taxon>
        <taxon>Arachnida</taxon>
        <taxon>Araneae</taxon>
        <taxon>Araneomorphae</taxon>
        <taxon>Entelegynae</taxon>
        <taxon>Araneoidea</taxon>
        <taxon>Linyphiidae</taxon>
        <taxon>Erigoninae</taxon>
        <taxon>Oedothorax</taxon>
    </lineage>
</organism>
<dbReference type="PANTHER" id="PTHR12639:SF6">
    <property type="entry name" value="VITAMIN K-DEPENDENT GAMMA-CARBOXYLASE"/>
    <property type="match status" value="1"/>
</dbReference>
<evidence type="ECO:0000256" key="1">
    <source>
        <dbReference type="ARBA" id="ARBA00004127"/>
    </source>
</evidence>
<dbReference type="Pfam" id="PF05090">
    <property type="entry name" value="HTTM"/>
    <property type="match status" value="1"/>
</dbReference>
<dbReference type="EMBL" id="JAFNEN010000220">
    <property type="protein sequence ID" value="KAG8189145.1"/>
    <property type="molecule type" value="Genomic_DNA"/>
</dbReference>
<feature type="transmembrane region" description="Helical" evidence="8">
    <location>
        <begin position="250"/>
        <end position="272"/>
    </location>
</feature>
<dbReference type="AlphaFoldDB" id="A0AAV6UXS0"/>
<dbReference type="GO" id="GO:0008488">
    <property type="term" value="F:gamma-glutamyl carboxylase activity"/>
    <property type="evidence" value="ECO:0007669"/>
    <property type="project" value="InterPro"/>
</dbReference>
<comment type="caution">
    <text evidence="10">The sequence shown here is derived from an EMBL/GenBank/DDBJ whole genome shotgun (WGS) entry which is preliminary data.</text>
</comment>
<dbReference type="Proteomes" id="UP000827092">
    <property type="component" value="Unassembled WGS sequence"/>
</dbReference>
<comment type="subcellular location">
    <subcellularLocation>
        <location evidence="1">Endomembrane system</location>
        <topology evidence="1">Multi-pass membrane protein</topology>
    </subcellularLocation>
</comment>
<feature type="transmembrane region" description="Helical" evidence="8">
    <location>
        <begin position="197"/>
        <end position="214"/>
    </location>
</feature>
<dbReference type="InterPro" id="IPR053934">
    <property type="entry name" value="HTTM_dom"/>
</dbReference>
<gene>
    <name evidence="10" type="ORF">JTE90_018439</name>
</gene>
<keyword evidence="11" id="KW-1185">Reference proteome</keyword>
<feature type="transmembrane region" description="Helical" evidence="8">
    <location>
        <begin position="293"/>
        <end position="315"/>
    </location>
</feature>
<feature type="compositionally biased region" description="Basic and acidic residues" evidence="7">
    <location>
        <begin position="12"/>
        <end position="24"/>
    </location>
</feature>
<evidence type="ECO:0000313" key="10">
    <source>
        <dbReference type="EMBL" id="KAG8189145.1"/>
    </source>
</evidence>
<dbReference type="PANTHER" id="PTHR12639">
    <property type="entry name" value="VITAMIN K-DEPENDENT GAMMA-CARBOXYLASE"/>
    <property type="match status" value="1"/>
</dbReference>
<keyword evidence="5" id="KW-1015">Disulfide bond</keyword>
<name>A0AAV6UXS0_9ARAC</name>
<dbReference type="GO" id="GO:0012505">
    <property type="term" value="C:endomembrane system"/>
    <property type="evidence" value="ECO:0007669"/>
    <property type="project" value="UniProtKB-SubCell"/>
</dbReference>
<sequence length="692" mass="79851">MCSKGDATQFSPEDKASDPTEKKPPTLIKKVSRFVLSELGVSAEELADFRSFSQLLHSPRDPSGLAVTRMLYGALMCVDVMHERGLSTADDRWGDPEECRFPLFASLRPLPLEWMVALYALMLAGAVGISLGWHFKKSCLCFLLPYWYVFLLDKSRWNNHSYLFGLLGTHMLVSSANRGWCLDARNNPEYRNKDVPLWNYFLLRGQIFLVYFIAGLKKTNMDWLSGYSMEKLGYHWVFDGFRLLLTDDQITLLVVHVGGFLLDLTVGFFMVLRHTRPLGFLMAGLFNLMNSRMFSIGMFPYVMIAVMPIFCSADWPKKFVICLRQLIRRPLKFDWTPGRSDDCVYEDQEKPKPSYYQNLTTLALCGYFLVQAALPYSHPLTPGLNGWTEGLYGYSWDMMVHNWRHVHTTITVVDRDTGERYHLDPEAFTRSHRWSHHAGMVKQLATCLEQRMRRRHGMRHVEIYVDVWVSLNRRFTQRMYDPTVDVVRAPWSPFSDVWWALPLQTHLTPWREGLVQTEEKIMDSSDDADVLFVADFPGFHLLNFISDGQSNTSLKVMRGSVELQFQAGHALLLEEGQQAQIPSDEYHQVSPLKHSPACYMYVYNVNRTIKGTDNFLQAATCPVTSLQQLQEVNLQTSDVTCRGFCWSQLKRDIIKKIEIFTRSTTLIRKAFISIVTQKPMVVKREKTESSLF</sequence>
<evidence type="ECO:0000256" key="4">
    <source>
        <dbReference type="ARBA" id="ARBA00023136"/>
    </source>
</evidence>
<keyword evidence="4 8" id="KW-0472">Membrane</keyword>
<feature type="region of interest" description="Disordered" evidence="7">
    <location>
        <begin position="1"/>
        <end position="24"/>
    </location>
</feature>
<keyword evidence="3 8" id="KW-1133">Transmembrane helix</keyword>
<evidence type="ECO:0000256" key="3">
    <source>
        <dbReference type="ARBA" id="ARBA00022989"/>
    </source>
</evidence>
<dbReference type="Pfam" id="PF22777">
    <property type="entry name" value="VKGC_lumenal_dom"/>
    <property type="match status" value="1"/>
</dbReference>
<feature type="domain" description="HTTM-like" evidence="9">
    <location>
        <begin position="57"/>
        <end position="315"/>
    </location>
</feature>
<evidence type="ECO:0000256" key="6">
    <source>
        <dbReference type="ARBA" id="ARBA00023239"/>
    </source>
</evidence>
<evidence type="ECO:0000256" key="8">
    <source>
        <dbReference type="SAM" id="Phobius"/>
    </source>
</evidence>
<evidence type="ECO:0000256" key="2">
    <source>
        <dbReference type="ARBA" id="ARBA00022692"/>
    </source>
</evidence>
<protein>
    <recommendedName>
        <fullName evidence="9">HTTM-like domain-containing protein</fullName>
    </recommendedName>
</protein>
<evidence type="ECO:0000259" key="9">
    <source>
        <dbReference type="SMART" id="SM00752"/>
    </source>
</evidence>
<dbReference type="SMART" id="SM00752">
    <property type="entry name" value="HTTM"/>
    <property type="match status" value="1"/>
</dbReference>
<dbReference type="InterPro" id="IPR011020">
    <property type="entry name" value="HTTM-like"/>
</dbReference>